<dbReference type="Pfam" id="PF14793">
    <property type="entry name" value="DUF4478"/>
    <property type="match status" value="1"/>
</dbReference>
<evidence type="ECO:0000259" key="5">
    <source>
        <dbReference type="Pfam" id="PF14793"/>
    </source>
</evidence>
<evidence type="ECO:0000256" key="2">
    <source>
        <dbReference type="ARBA" id="ARBA00011985"/>
    </source>
</evidence>
<name>A0A4R6M5A7_9GAMM</name>
<dbReference type="InterPro" id="IPR021826">
    <property type="entry name" value="PpnN_C"/>
</dbReference>
<dbReference type="InterPro" id="IPR052341">
    <property type="entry name" value="LOG_family_nucleotidases"/>
</dbReference>
<evidence type="ECO:0000256" key="3">
    <source>
        <dbReference type="ARBA" id="ARBA00031983"/>
    </source>
</evidence>
<dbReference type="Gene3D" id="3.40.50.450">
    <property type="match status" value="1"/>
</dbReference>
<dbReference type="EC" id="3.2.2.4" evidence="2"/>
<dbReference type="Gene3D" id="3.30.1850.10">
    <property type="entry name" value="MoCo carrier protein-like"/>
    <property type="match status" value="1"/>
</dbReference>
<dbReference type="InterPro" id="IPR031100">
    <property type="entry name" value="LOG_fam"/>
</dbReference>
<dbReference type="GO" id="GO:0008714">
    <property type="term" value="F:AMP nucleosidase activity"/>
    <property type="evidence" value="ECO:0007669"/>
    <property type="project" value="UniProtKB-EC"/>
</dbReference>
<dbReference type="AlphaFoldDB" id="A0A4R6M5A7"/>
<dbReference type="GO" id="GO:0005829">
    <property type="term" value="C:cytosol"/>
    <property type="evidence" value="ECO:0007669"/>
    <property type="project" value="TreeGrafter"/>
</dbReference>
<dbReference type="Proteomes" id="UP000294656">
    <property type="component" value="Unassembled WGS sequence"/>
</dbReference>
<keyword evidence="7" id="KW-1185">Reference proteome</keyword>
<dbReference type="NCBIfam" id="NF038390">
    <property type="entry name" value="Nsidase_PpnN"/>
    <property type="match status" value="1"/>
</dbReference>
<dbReference type="EMBL" id="SNXC01000015">
    <property type="protein sequence ID" value="TDO95945.1"/>
    <property type="molecule type" value="Genomic_DNA"/>
</dbReference>
<proteinExistence type="predicted"/>
<dbReference type="InterPro" id="IPR049788">
    <property type="entry name" value="PpnN"/>
</dbReference>
<dbReference type="SUPFAM" id="SSF102405">
    <property type="entry name" value="MCP/YpsA-like"/>
    <property type="match status" value="1"/>
</dbReference>
<feature type="domain" description="Pyrimidine/purine nucleotide 5'-monophosphate nucleosidase C-terminal" evidence="4">
    <location>
        <begin position="335"/>
        <end position="454"/>
    </location>
</feature>
<comment type="catalytic activity">
    <reaction evidence="1">
        <text>AMP + H2O = D-ribose 5-phosphate + adenine</text>
        <dbReference type="Rhea" id="RHEA:20129"/>
        <dbReference type="ChEBI" id="CHEBI:15377"/>
        <dbReference type="ChEBI" id="CHEBI:16708"/>
        <dbReference type="ChEBI" id="CHEBI:78346"/>
        <dbReference type="ChEBI" id="CHEBI:456215"/>
        <dbReference type="EC" id="3.2.2.4"/>
    </reaction>
</comment>
<dbReference type="InterPro" id="IPR027820">
    <property type="entry name" value="PpnN_N"/>
</dbReference>
<accession>A0A4R6M5A7</accession>
<feature type="domain" description="Pyrimidine/purine nucleotide 5'-monophosphate nucleosidase N-terminal" evidence="5">
    <location>
        <begin position="10"/>
        <end position="115"/>
    </location>
</feature>
<dbReference type="PANTHER" id="PTHR43393:SF1">
    <property type="entry name" value="PYRIMIDINE_PURINE NUCLEOTIDE 5'-MONOPHOSPHATE NUCLEOSIDASE"/>
    <property type="match status" value="1"/>
</dbReference>
<comment type="caution">
    <text evidence="6">The sequence shown here is derived from an EMBL/GenBank/DDBJ whole genome shotgun (WGS) entry which is preliminary data.</text>
</comment>
<dbReference type="Pfam" id="PF11892">
    <property type="entry name" value="PpnN_C"/>
    <property type="match status" value="1"/>
</dbReference>
<reference evidence="6 7" key="1">
    <citation type="submission" date="2019-03" db="EMBL/GenBank/DDBJ databases">
        <title>Genomic Encyclopedia of Type Strains, Phase III (KMG-III): the genomes of soil and plant-associated and newly described type strains.</title>
        <authorList>
            <person name="Whitman W."/>
        </authorList>
    </citation>
    <scope>NUCLEOTIDE SEQUENCE [LARGE SCALE GENOMIC DNA]</scope>
    <source>
        <strain evidence="6 7">CECT 7378</strain>
    </source>
</reference>
<dbReference type="OrthoDB" id="9801098at2"/>
<dbReference type="Pfam" id="PF03641">
    <property type="entry name" value="Lysine_decarbox"/>
    <property type="match status" value="1"/>
</dbReference>
<evidence type="ECO:0000256" key="1">
    <source>
        <dbReference type="ARBA" id="ARBA00000274"/>
    </source>
</evidence>
<gene>
    <name evidence="6" type="ORF">DFP79_3304</name>
</gene>
<protein>
    <recommendedName>
        <fullName evidence="3">AMP nucleosidase</fullName>
        <ecNumber evidence="2">3.2.2.4</ecNumber>
    </recommendedName>
    <alternativeName>
        <fullName evidence="3">AMP nucleosidase</fullName>
    </alternativeName>
</protein>
<dbReference type="InterPro" id="IPR037153">
    <property type="entry name" value="PpnN-like_sf"/>
</dbReference>
<sequence length="458" mass="51309">MLLEDRVNALVAPKGALEILSQDEITRLSVGSGALHDLFRRCALAILNCGSDSDDAAAVMEEFKEFEISIVQQERGVKLQLDNAPASAFVDGKMISSVREMLFSVLRDIIFTFHEYNLERSLATASSDKITNVVFELLRNANVFRRIRTPDMVVCWGGHSIARHEYDYTKKVGHELGLRELNICTGCGPGAMKGPMKGAAIAHAKQRITDGVYLGLTEPGIIAAESPNPIVNQLVIMPDIEKRLEAFVRTGHGIVVFPGGAGTAEEILYILGILMHPENKDIPFPLVFTGPKESAAYFEQIHAFLGNVLGEEAQAKYQIVIDNEMEVAQIMKEGMEEVRQYRKQFHDAFYYNWMLHIPEEFQHPFEPTHENVRELNLHYDQEKHLLAADLRRAFSTIVAGNVKAQGVQYIKENGPFEIHGDKKLLKKLDALLEAFVVQQRMKLPGSAYVPCYKVLADE</sequence>
<dbReference type="PANTHER" id="PTHR43393">
    <property type="entry name" value="CYTOKININ RIBOSIDE 5'-MONOPHOSPHATE PHOSPHORIBOHYDROLASE"/>
    <property type="match status" value="1"/>
</dbReference>
<evidence type="ECO:0000313" key="7">
    <source>
        <dbReference type="Proteomes" id="UP000294656"/>
    </source>
</evidence>
<dbReference type="RefSeq" id="WP_133505006.1">
    <property type="nucleotide sequence ID" value="NZ_SNXC01000015.1"/>
</dbReference>
<evidence type="ECO:0000259" key="4">
    <source>
        <dbReference type="Pfam" id="PF11892"/>
    </source>
</evidence>
<organism evidence="6 7">
    <name type="scientific">Marinomonas balearica</name>
    <dbReference type="NCBI Taxonomy" id="491947"/>
    <lineage>
        <taxon>Bacteria</taxon>
        <taxon>Pseudomonadati</taxon>
        <taxon>Pseudomonadota</taxon>
        <taxon>Gammaproteobacteria</taxon>
        <taxon>Oceanospirillales</taxon>
        <taxon>Oceanospirillaceae</taxon>
        <taxon>Marinomonas</taxon>
    </lineage>
</organism>
<evidence type="ECO:0000313" key="6">
    <source>
        <dbReference type="EMBL" id="TDO95945.1"/>
    </source>
</evidence>